<dbReference type="AlphaFoldDB" id="A0A2Z3JGZ3"/>
<keyword evidence="2" id="KW-1185">Reference proteome</keyword>
<dbReference type="KEGG" id="dez:DKM44_02300"/>
<sequence length="106" mass="11215">MLDARPFLTLTDANGGTIKCSRPKLIPLTLGVRTGQGGVAADTPTHTIDVYVALGTPPAGLEDNAVVTVDVEPGKLQSFRILRNGIGKKAGTWKLYVRTEEAEVLA</sequence>
<dbReference type="EMBL" id="CP029494">
    <property type="protein sequence ID" value="AWN22209.1"/>
    <property type="molecule type" value="Genomic_DNA"/>
</dbReference>
<evidence type="ECO:0000313" key="2">
    <source>
        <dbReference type="Proteomes" id="UP000245368"/>
    </source>
</evidence>
<name>A0A2Z3JGZ3_9DEIO</name>
<evidence type="ECO:0000313" key="1">
    <source>
        <dbReference type="EMBL" id="AWN22209.1"/>
    </source>
</evidence>
<reference evidence="1 2" key="1">
    <citation type="submission" date="2018-05" db="EMBL/GenBank/DDBJ databases">
        <title>Complete Genome Sequence of Deinococcus sp. strain 17bor-2.</title>
        <authorList>
            <person name="Srinivasan S."/>
        </authorList>
    </citation>
    <scope>NUCLEOTIDE SEQUENCE [LARGE SCALE GENOMIC DNA]</scope>
    <source>
        <strain evidence="1 2">17bor-2</strain>
    </source>
</reference>
<organism evidence="1 2">
    <name type="scientific">Deinococcus irradiatisoli</name>
    <dbReference type="NCBI Taxonomy" id="2202254"/>
    <lineage>
        <taxon>Bacteria</taxon>
        <taxon>Thermotogati</taxon>
        <taxon>Deinococcota</taxon>
        <taxon>Deinococci</taxon>
        <taxon>Deinococcales</taxon>
        <taxon>Deinococcaceae</taxon>
        <taxon>Deinococcus</taxon>
    </lineage>
</organism>
<accession>A0A2Z3JGZ3</accession>
<gene>
    <name evidence="1" type="ORF">DKM44_02300</name>
</gene>
<proteinExistence type="predicted"/>
<dbReference type="RefSeq" id="WP_109825063.1">
    <property type="nucleotide sequence ID" value="NZ_CP029494.1"/>
</dbReference>
<dbReference type="OrthoDB" id="69768at2"/>
<dbReference type="Proteomes" id="UP000245368">
    <property type="component" value="Chromosome"/>
</dbReference>
<protein>
    <submittedName>
        <fullName evidence="1">Uncharacterized protein</fullName>
    </submittedName>
</protein>